<keyword evidence="1" id="KW-0808">Transferase</keyword>
<accession>A0A2N3RCK0</accession>
<dbReference type="GO" id="GO:0016740">
    <property type="term" value="F:transferase activity"/>
    <property type="evidence" value="ECO:0007669"/>
    <property type="project" value="UniProtKB-KW"/>
</dbReference>
<evidence type="ECO:0000313" key="2">
    <source>
        <dbReference type="Proteomes" id="UP000233731"/>
    </source>
</evidence>
<dbReference type="Proteomes" id="UP000233731">
    <property type="component" value="Unassembled WGS sequence"/>
</dbReference>
<dbReference type="RefSeq" id="WP_101431888.1">
    <property type="nucleotide sequence ID" value="NZ_PCHJ01000007.1"/>
</dbReference>
<reference evidence="1 2" key="1">
    <citation type="submission" date="2017-10" db="EMBL/GenBank/DDBJ databases">
        <title>Bifidobacterium genomics.</title>
        <authorList>
            <person name="Lugli G.A."/>
            <person name="Milani C."/>
            <person name="Mancabelli L."/>
        </authorList>
    </citation>
    <scope>NUCLEOTIDE SEQUENCE [LARGE SCALE GENOMIC DNA]</scope>
    <source>
        <strain evidence="1 2">1460B</strain>
    </source>
</reference>
<organism evidence="1 2">
    <name type="scientific">Bifidobacterium asteroides</name>
    <dbReference type="NCBI Taxonomy" id="1684"/>
    <lineage>
        <taxon>Bacteria</taxon>
        <taxon>Bacillati</taxon>
        <taxon>Actinomycetota</taxon>
        <taxon>Actinomycetes</taxon>
        <taxon>Bifidobacteriales</taxon>
        <taxon>Bifidobacteriaceae</taxon>
        <taxon>Bifidobacterium</taxon>
    </lineage>
</organism>
<protein>
    <submittedName>
        <fullName evidence="1">Glycosyltransferase</fullName>
    </submittedName>
</protein>
<dbReference type="SUPFAM" id="SSF53756">
    <property type="entry name" value="UDP-Glycosyltransferase/glycogen phosphorylase"/>
    <property type="match status" value="1"/>
</dbReference>
<dbReference type="EMBL" id="PCHJ01000007">
    <property type="protein sequence ID" value="PKV10225.1"/>
    <property type="molecule type" value="Genomic_DNA"/>
</dbReference>
<evidence type="ECO:0000313" key="1">
    <source>
        <dbReference type="EMBL" id="PKV10225.1"/>
    </source>
</evidence>
<comment type="caution">
    <text evidence="1">The sequence shown here is derived from an EMBL/GenBank/DDBJ whole genome shotgun (WGS) entry which is preliminary data.</text>
</comment>
<dbReference type="AlphaFoldDB" id="A0A2N3RCK0"/>
<sequence length="558" mass="63004">MMTSRRMQGKRVLITQSSLDRIGGSEVQALELARYLQSVGCIVTVYAWIVDDLVGSLFAQSGVRIITSNMVDSADLHMTDFDLIWVQHEVLPKTFFQQLEGLGSGPRPCVVFSHMSPYREVHLEQPYTYDLENRIADRIVFNSSGTLEAQQGYFSKDDSRLAIYPNPAPMSFVEKRHTIRPDLGRILIVSNHTPSELLRAVDSLKARGLMVDRLGDVTEQANSLTTPDLLDRYDCVVTIGKTVQYCLVQGIPVFIYDRFGGPGYLTAENYEQAARFNFSGRMEGSCPSLVDEINRHAGSIIDGPTLAAQILEGYTAACDFQTARHDEFIRRFAIDRAVDRVVGDMSARPESLTGIDKGYVDYLFRNSQMVEDYVRSNQLANNPRLAFYRQQIQLFRGKNRAFSIDDQTTLCESMHEENHLEIPAGDHSIFRIDFGELPCLITDLTVHAAAAAKVKVSSNASFENAGTLFFLSADPQLYIETDPPGREVSLTARVYPLDHVPPQPLAILTERIRRHQDSDRADLERWQRFRSQPLVALLIKIRRALRSAKTRKKKDDRS</sequence>
<proteinExistence type="predicted"/>
<name>A0A2N3RCK0_9BIFI</name>
<gene>
    <name evidence="1" type="ORF">CQR44_0190</name>
</gene>